<dbReference type="AlphaFoldDB" id="A0AAN7AW94"/>
<organism evidence="2 3">
    <name type="scientific">Triangularia verruculosa</name>
    <dbReference type="NCBI Taxonomy" id="2587418"/>
    <lineage>
        <taxon>Eukaryota</taxon>
        <taxon>Fungi</taxon>
        <taxon>Dikarya</taxon>
        <taxon>Ascomycota</taxon>
        <taxon>Pezizomycotina</taxon>
        <taxon>Sordariomycetes</taxon>
        <taxon>Sordariomycetidae</taxon>
        <taxon>Sordariales</taxon>
        <taxon>Podosporaceae</taxon>
        <taxon>Triangularia</taxon>
    </lineage>
</organism>
<accession>A0AAN7AW94</accession>
<keyword evidence="3" id="KW-1185">Reference proteome</keyword>
<name>A0AAN7AW94_9PEZI</name>
<protein>
    <submittedName>
        <fullName evidence="2">Uncharacterized protein</fullName>
    </submittedName>
</protein>
<evidence type="ECO:0000256" key="1">
    <source>
        <dbReference type="SAM" id="MobiDB-lite"/>
    </source>
</evidence>
<proteinExistence type="predicted"/>
<dbReference type="EMBL" id="MU863902">
    <property type="protein sequence ID" value="KAK4201908.1"/>
    <property type="molecule type" value="Genomic_DNA"/>
</dbReference>
<evidence type="ECO:0000313" key="2">
    <source>
        <dbReference type="EMBL" id="KAK4201908.1"/>
    </source>
</evidence>
<comment type="caution">
    <text evidence="2">The sequence shown here is derived from an EMBL/GenBank/DDBJ whole genome shotgun (WGS) entry which is preliminary data.</text>
</comment>
<reference evidence="2" key="2">
    <citation type="submission" date="2023-05" db="EMBL/GenBank/DDBJ databases">
        <authorList>
            <consortium name="Lawrence Berkeley National Laboratory"/>
            <person name="Steindorff A."/>
            <person name="Hensen N."/>
            <person name="Bonometti L."/>
            <person name="Westerberg I."/>
            <person name="Brannstrom I.O."/>
            <person name="Guillou S."/>
            <person name="Cros-Aarteil S."/>
            <person name="Calhoun S."/>
            <person name="Haridas S."/>
            <person name="Kuo A."/>
            <person name="Mondo S."/>
            <person name="Pangilinan J."/>
            <person name="Riley R."/>
            <person name="Labutti K."/>
            <person name="Andreopoulos B."/>
            <person name="Lipzen A."/>
            <person name="Chen C."/>
            <person name="Yanf M."/>
            <person name="Daum C."/>
            <person name="Ng V."/>
            <person name="Clum A."/>
            <person name="Ohm R."/>
            <person name="Martin F."/>
            <person name="Silar P."/>
            <person name="Natvig D."/>
            <person name="Lalanne C."/>
            <person name="Gautier V."/>
            <person name="Ament-Velasquez S.L."/>
            <person name="Kruys A."/>
            <person name="Hutchinson M.I."/>
            <person name="Powell A.J."/>
            <person name="Barry K."/>
            <person name="Miller A.N."/>
            <person name="Grigoriev I.V."/>
            <person name="Debuchy R."/>
            <person name="Gladieux P."/>
            <person name="Thoren M.H."/>
            <person name="Johannesson H."/>
        </authorList>
    </citation>
    <scope>NUCLEOTIDE SEQUENCE</scope>
    <source>
        <strain evidence="2">CBS 315.58</strain>
    </source>
</reference>
<sequence>MRSVVQILLMSQNIGQTKRNTLPFLTGLPALTHQTLSHVPFPYLSPCNNVGHSPRPKPGFPSTKQDRRPPSSQPSGTTRRQPDHSVCTVGSPSLAMVRFHLTQIPVPKQFRSSQIIKIASHKRALFCCCIPVTPSHCACITHSHCLHLHLNAKANLAPTLCDDMHGNEMTALLISECCQTLLTDNSHTQLFHDTSPDPLIIR</sequence>
<evidence type="ECO:0000313" key="3">
    <source>
        <dbReference type="Proteomes" id="UP001303160"/>
    </source>
</evidence>
<feature type="region of interest" description="Disordered" evidence="1">
    <location>
        <begin position="52"/>
        <end position="85"/>
    </location>
</feature>
<reference evidence="2" key="1">
    <citation type="journal article" date="2023" name="Mol. Phylogenet. Evol.">
        <title>Genome-scale phylogeny and comparative genomics of the fungal order Sordariales.</title>
        <authorList>
            <person name="Hensen N."/>
            <person name="Bonometti L."/>
            <person name="Westerberg I."/>
            <person name="Brannstrom I.O."/>
            <person name="Guillou S."/>
            <person name="Cros-Aarteil S."/>
            <person name="Calhoun S."/>
            <person name="Haridas S."/>
            <person name="Kuo A."/>
            <person name="Mondo S."/>
            <person name="Pangilinan J."/>
            <person name="Riley R."/>
            <person name="LaButti K."/>
            <person name="Andreopoulos B."/>
            <person name="Lipzen A."/>
            <person name="Chen C."/>
            <person name="Yan M."/>
            <person name="Daum C."/>
            <person name="Ng V."/>
            <person name="Clum A."/>
            <person name="Steindorff A."/>
            <person name="Ohm R.A."/>
            <person name="Martin F."/>
            <person name="Silar P."/>
            <person name="Natvig D.O."/>
            <person name="Lalanne C."/>
            <person name="Gautier V."/>
            <person name="Ament-Velasquez S.L."/>
            <person name="Kruys A."/>
            <person name="Hutchinson M.I."/>
            <person name="Powell A.J."/>
            <person name="Barry K."/>
            <person name="Miller A.N."/>
            <person name="Grigoriev I.V."/>
            <person name="Debuchy R."/>
            <person name="Gladieux P."/>
            <person name="Hiltunen Thoren M."/>
            <person name="Johannesson H."/>
        </authorList>
    </citation>
    <scope>NUCLEOTIDE SEQUENCE</scope>
    <source>
        <strain evidence="2">CBS 315.58</strain>
    </source>
</reference>
<dbReference type="Proteomes" id="UP001303160">
    <property type="component" value="Unassembled WGS sequence"/>
</dbReference>
<gene>
    <name evidence="2" type="ORF">QBC40DRAFT_277417</name>
</gene>